<keyword evidence="1" id="KW-0732">Signal</keyword>
<sequence length="346" mass="37988">MKLPLLCLFLALTLQNSLSTTIRHIEKRQICSNGGCNSCDGRSCNSCSDNVCCSTINCNQCVSRCANECSSVQCTNNCVKGCQSSCQNQPQSCNTQSCSSCVNRCSSQCSTNQCINSCANNCASCKSSNSNNNEDTSIIVESPQPSSVIVNNTNNNLVNLTTQVDIHNVVHNFNNITIPVYVNTTNINNINLSHSDETRSYTNGSSGRIEYYPIPQPYPQPIPQPIPIPAPEPYESNCCTVLHPRQCYSEQGVDRCFIRRHRECSSSCTSPVVTIEESEGAAQKCQFVRNWPYAYCGNYRRGNCNSCYNCGDGYNPSQCFQSSGCSDQCRRGAPPCIADKSGFRCY</sequence>
<dbReference type="InParanoid" id="D6WU51"/>
<proteinExistence type="predicted"/>
<feature type="signal peptide" evidence="1">
    <location>
        <begin position="1"/>
        <end position="19"/>
    </location>
</feature>
<feature type="chain" id="PRO_5003090202" evidence="1">
    <location>
        <begin position="20"/>
        <end position="346"/>
    </location>
</feature>
<reference evidence="2 3" key="1">
    <citation type="journal article" date="2008" name="Nature">
        <title>The genome of the model beetle and pest Tribolium castaneum.</title>
        <authorList>
            <consortium name="Tribolium Genome Sequencing Consortium"/>
            <person name="Richards S."/>
            <person name="Gibbs R.A."/>
            <person name="Weinstock G.M."/>
            <person name="Brown S.J."/>
            <person name="Denell R."/>
            <person name="Beeman R.W."/>
            <person name="Gibbs R."/>
            <person name="Beeman R.W."/>
            <person name="Brown S.J."/>
            <person name="Bucher G."/>
            <person name="Friedrich M."/>
            <person name="Grimmelikhuijzen C.J."/>
            <person name="Klingler M."/>
            <person name="Lorenzen M."/>
            <person name="Richards S."/>
            <person name="Roth S."/>
            <person name="Schroder R."/>
            <person name="Tautz D."/>
            <person name="Zdobnov E.M."/>
            <person name="Muzny D."/>
            <person name="Gibbs R.A."/>
            <person name="Weinstock G.M."/>
            <person name="Attaway T."/>
            <person name="Bell S."/>
            <person name="Buhay C.J."/>
            <person name="Chandrabose M.N."/>
            <person name="Chavez D."/>
            <person name="Clerk-Blankenburg K.P."/>
            <person name="Cree A."/>
            <person name="Dao M."/>
            <person name="Davis C."/>
            <person name="Chacko J."/>
            <person name="Dinh H."/>
            <person name="Dugan-Rocha S."/>
            <person name="Fowler G."/>
            <person name="Garner T.T."/>
            <person name="Garnes J."/>
            <person name="Gnirke A."/>
            <person name="Hawes A."/>
            <person name="Hernandez J."/>
            <person name="Hines S."/>
            <person name="Holder M."/>
            <person name="Hume J."/>
            <person name="Jhangiani S.N."/>
            <person name="Joshi V."/>
            <person name="Khan Z.M."/>
            <person name="Jackson L."/>
            <person name="Kovar C."/>
            <person name="Kowis A."/>
            <person name="Lee S."/>
            <person name="Lewis L.R."/>
            <person name="Margolis J."/>
            <person name="Morgan M."/>
            <person name="Nazareth L.V."/>
            <person name="Nguyen N."/>
            <person name="Okwuonu G."/>
            <person name="Parker D."/>
            <person name="Richards S."/>
            <person name="Ruiz S.J."/>
            <person name="Santibanez J."/>
            <person name="Savard J."/>
            <person name="Scherer S.E."/>
            <person name="Schneider B."/>
            <person name="Sodergren E."/>
            <person name="Tautz D."/>
            <person name="Vattahil S."/>
            <person name="Villasana D."/>
            <person name="White C.S."/>
            <person name="Wright R."/>
            <person name="Park Y."/>
            <person name="Beeman R.W."/>
            <person name="Lord J."/>
            <person name="Oppert B."/>
            <person name="Lorenzen M."/>
            <person name="Brown S."/>
            <person name="Wang L."/>
            <person name="Savard J."/>
            <person name="Tautz D."/>
            <person name="Richards S."/>
            <person name="Weinstock G."/>
            <person name="Gibbs R.A."/>
            <person name="Liu Y."/>
            <person name="Worley K."/>
            <person name="Weinstock G."/>
            <person name="Elsik C.G."/>
            <person name="Reese J.T."/>
            <person name="Elhaik E."/>
            <person name="Landan G."/>
            <person name="Graur D."/>
            <person name="Arensburger P."/>
            <person name="Atkinson P."/>
            <person name="Beeman R.W."/>
            <person name="Beidler J."/>
            <person name="Brown S.J."/>
            <person name="Demuth J.P."/>
            <person name="Drury D.W."/>
            <person name="Du Y.Z."/>
            <person name="Fujiwara H."/>
            <person name="Lorenzen M."/>
            <person name="Maselli V."/>
            <person name="Osanai M."/>
            <person name="Park Y."/>
            <person name="Robertson H.M."/>
            <person name="Tu Z."/>
            <person name="Wang J.J."/>
            <person name="Wang S."/>
            <person name="Richards S."/>
            <person name="Song H."/>
            <person name="Zhang L."/>
            <person name="Sodergren E."/>
            <person name="Werner D."/>
            <person name="Stanke M."/>
            <person name="Morgenstern B."/>
            <person name="Solovyev V."/>
            <person name="Kosarev P."/>
            <person name="Brown G."/>
            <person name="Chen H.C."/>
            <person name="Ermolaeva O."/>
            <person name="Hlavina W."/>
            <person name="Kapustin Y."/>
            <person name="Kiryutin B."/>
            <person name="Kitts P."/>
            <person name="Maglott D."/>
            <person name="Pruitt K."/>
            <person name="Sapojnikov V."/>
            <person name="Souvorov A."/>
            <person name="Mackey A.J."/>
            <person name="Waterhouse R.M."/>
            <person name="Wyder S."/>
            <person name="Zdobnov E.M."/>
            <person name="Zdobnov E.M."/>
            <person name="Wyder S."/>
            <person name="Kriventseva E.V."/>
            <person name="Kadowaki T."/>
            <person name="Bork P."/>
            <person name="Aranda M."/>
            <person name="Bao R."/>
            <person name="Beermann A."/>
            <person name="Berns N."/>
            <person name="Bolognesi R."/>
            <person name="Bonneton F."/>
            <person name="Bopp D."/>
            <person name="Brown S.J."/>
            <person name="Bucher G."/>
            <person name="Butts T."/>
            <person name="Chaumot A."/>
            <person name="Denell R.E."/>
            <person name="Ferrier D.E."/>
            <person name="Friedrich M."/>
            <person name="Gordon C.M."/>
            <person name="Jindra M."/>
            <person name="Klingler M."/>
            <person name="Lan Q."/>
            <person name="Lattorff H.M."/>
            <person name="Laudet V."/>
            <person name="von Levetsow C."/>
            <person name="Liu Z."/>
            <person name="Lutz R."/>
            <person name="Lynch J.A."/>
            <person name="da Fonseca R.N."/>
            <person name="Posnien N."/>
            <person name="Reuter R."/>
            <person name="Roth S."/>
            <person name="Savard J."/>
            <person name="Schinko J.B."/>
            <person name="Schmitt C."/>
            <person name="Schoppmeier M."/>
            <person name="Schroder R."/>
            <person name="Shippy T.D."/>
            <person name="Simonnet F."/>
            <person name="Marques-Souza H."/>
            <person name="Tautz D."/>
            <person name="Tomoyasu Y."/>
            <person name="Trauner J."/>
            <person name="Van der Zee M."/>
            <person name="Vervoort M."/>
            <person name="Wittkopp N."/>
            <person name="Wimmer E.A."/>
            <person name="Yang X."/>
            <person name="Jones A.K."/>
            <person name="Sattelle D.B."/>
            <person name="Ebert P.R."/>
            <person name="Nelson D."/>
            <person name="Scott J.G."/>
            <person name="Beeman R.W."/>
            <person name="Muthukrishnan S."/>
            <person name="Kramer K.J."/>
            <person name="Arakane Y."/>
            <person name="Beeman R.W."/>
            <person name="Zhu Q."/>
            <person name="Hogenkamp D."/>
            <person name="Dixit R."/>
            <person name="Oppert B."/>
            <person name="Jiang H."/>
            <person name="Zou Z."/>
            <person name="Marshall J."/>
            <person name="Elpidina E."/>
            <person name="Vinokurov K."/>
            <person name="Oppert C."/>
            <person name="Zou Z."/>
            <person name="Evans J."/>
            <person name="Lu Z."/>
            <person name="Zhao P."/>
            <person name="Sumathipala N."/>
            <person name="Altincicek B."/>
            <person name="Vilcinskas A."/>
            <person name="Williams M."/>
            <person name="Hultmark D."/>
            <person name="Hetru C."/>
            <person name="Jiang H."/>
            <person name="Grimmelikhuijzen C.J."/>
            <person name="Hauser F."/>
            <person name="Cazzamali G."/>
            <person name="Williamson M."/>
            <person name="Park Y."/>
            <person name="Li B."/>
            <person name="Tanaka Y."/>
            <person name="Predel R."/>
            <person name="Neupert S."/>
            <person name="Schachtner J."/>
            <person name="Verleyen P."/>
            <person name="Raible F."/>
            <person name="Bork P."/>
            <person name="Friedrich M."/>
            <person name="Walden K.K."/>
            <person name="Robertson H.M."/>
            <person name="Angeli S."/>
            <person name="Foret S."/>
            <person name="Bucher G."/>
            <person name="Schuetz S."/>
            <person name="Maleszka R."/>
            <person name="Wimmer E.A."/>
            <person name="Beeman R.W."/>
            <person name="Lorenzen M."/>
            <person name="Tomoyasu Y."/>
            <person name="Miller S.C."/>
            <person name="Grossmann D."/>
            <person name="Bucher G."/>
        </authorList>
    </citation>
    <scope>NUCLEOTIDE SEQUENCE [LARGE SCALE GENOMIC DNA]</scope>
    <source>
        <strain evidence="2 3">Georgia GA2</strain>
    </source>
</reference>
<evidence type="ECO:0000256" key="1">
    <source>
        <dbReference type="SAM" id="SignalP"/>
    </source>
</evidence>
<name>D6WU51_TRICA</name>
<dbReference type="AlphaFoldDB" id="D6WU51"/>
<reference evidence="2 3" key="2">
    <citation type="journal article" date="2010" name="Nucleic Acids Res.">
        <title>BeetleBase in 2010: revisions to provide comprehensive genomic information for Tribolium castaneum.</title>
        <authorList>
            <person name="Kim H.S."/>
            <person name="Murphy T."/>
            <person name="Xia J."/>
            <person name="Caragea D."/>
            <person name="Park Y."/>
            <person name="Beeman R.W."/>
            <person name="Lorenzen M.D."/>
            <person name="Butcher S."/>
            <person name="Manak J.R."/>
            <person name="Brown S.J."/>
        </authorList>
    </citation>
    <scope>GENOME REANNOTATION</scope>
    <source>
        <strain evidence="2 3">Georgia GA2</strain>
    </source>
</reference>
<protein>
    <submittedName>
        <fullName evidence="2">Uncharacterized protein</fullName>
    </submittedName>
</protein>
<dbReference type="PhylomeDB" id="D6WU51"/>
<dbReference type="KEGG" id="tca:656447"/>
<accession>D6WU51</accession>
<gene>
    <name evidence="2" type="primary">AUGUSTUS-3.0.2_09703</name>
    <name evidence="2" type="ORF">TcasGA2_TC009703</name>
</gene>
<keyword evidence="3" id="KW-1185">Reference proteome</keyword>
<dbReference type="Proteomes" id="UP000007266">
    <property type="component" value="Linkage group 7"/>
</dbReference>
<evidence type="ECO:0000313" key="3">
    <source>
        <dbReference type="Proteomes" id="UP000007266"/>
    </source>
</evidence>
<dbReference type="HOGENOM" id="CLU_880901_0_0_1"/>
<evidence type="ECO:0000313" key="2">
    <source>
        <dbReference type="EMBL" id="EFA06769.1"/>
    </source>
</evidence>
<dbReference type="OrthoDB" id="6778191at2759"/>
<dbReference type="EMBL" id="KQ971352">
    <property type="protein sequence ID" value="EFA06769.1"/>
    <property type="molecule type" value="Genomic_DNA"/>
</dbReference>
<organism evidence="2 3">
    <name type="scientific">Tribolium castaneum</name>
    <name type="common">Red flour beetle</name>
    <dbReference type="NCBI Taxonomy" id="7070"/>
    <lineage>
        <taxon>Eukaryota</taxon>
        <taxon>Metazoa</taxon>
        <taxon>Ecdysozoa</taxon>
        <taxon>Arthropoda</taxon>
        <taxon>Hexapoda</taxon>
        <taxon>Insecta</taxon>
        <taxon>Pterygota</taxon>
        <taxon>Neoptera</taxon>
        <taxon>Endopterygota</taxon>
        <taxon>Coleoptera</taxon>
        <taxon>Polyphaga</taxon>
        <taxon>Cucujiformia</taxon>
        <taxon>Tenebrionidae</taxon>
        <taxon>Tenebrionidae incertae sedis</taxon>
        <taxon>Tribolium</taxon>
    </lineage>
</organism>